<organism evidence="1 2">
    <name type="scientific">Golovinomyces cichoracearum</name>
    <dbReference type="NCBI Taxonomy" id="62708"/>
    <lineage>
        <taxon>Eukaryota</taxon>
        <taxon>Fungi</taxon>
        <taxon>Dikarya</taxon>
        <taxon>Ascomycota</taxon>
        <taxon>Pezizomycotina</taxon>
        <taxon>Leotiomycetes</taxon>
        <taxon>Erysiphales</taxon>
        <taxon>Erysiphaceae</taxon>
        <taxon>Golovinomyces</taxon>
    </lineage>
</organism>
<reference evidence="1 2" key="1">
    <citation type="journal article" date="2018" name="BMC Genomics">
        <title>Comparative genome analyses reveal sequence features reflecting distinct modes of host-adaptation between dicot and monocot powdery mildew.</title>
        <authorList>
            <person name="Wu Y."/>
            <person name="Ma X."/>
            <person name="Pan Z."/>
            <person name="Kale S.D."/>
            <person name="Song Y."/>
            <person name="King H."/>
            <person name="Zhang Q."/>
            <person name="Presley C."/>
            <person name="Deng X."/>
            <person name="Wei C.I."/>
            <person name="Xiao S."/>
        </authorList>
    </citation>
    <scope>NUCLEOTIDE SEQUENCE [LARGE SCALE GENOMIC DNA]</scope>
    <source>
        <strain evidence="1">UMSG3</strain>
    </source>
</reference>
<sequence length="104" mass="11841">MGGKLNHTITNDANVRRYFEGSVQIITEKVRNAKSTGPLYLAPLFRKDVKDMQDTFINQNKDAGPDRLVLNENCDVVTAITYTHIRNEGENYSTLDIQNCNKHQ</sequence>
<protein>
    <submittedName>
        <fullName evidence="1">Uncharacterized protein</fullName>
    </submittedName>
</protein>
<evidence type="ECO:0000313" key="1">
    <source>
        <dbReference type="EMBL" id="RKF80537.1"/>
    </source>
</evidence>
<evidence type="ECO:0000313" key="2">
    <source>
        <dbReference type="Proteomes" id="UP000283383"/>
    </source>
</evidence>
<gene>
    <name evidence="1" type="ORF">GcM3_044032</name>
</gene>
<proteinExistence type="predicted"/>
<accession>A0A420J145</accession>
<keyword evidence="2" id="KW-1185">Reference proteome</keyword>
<dbReference type="AlphaFoldDB" id="A0A420J145"/>
<dbReference type="EMBL" id="MCBQ01004463">
    <property type="protein sequence ID" value="RKF80537.1"/>
    <property type="molecule type" value="Genomic_DNA"/>
</dbReference>
<comment type="caution">
    <text evidence="1">The sequence shown here is derived from an EMBL/GenBank/DDBJ whole genome shotgun (WGS) entry which is preliminary data.</text>
</comment>
<dbReference type="Proteomes" id="UP000283383">
    <property type="component" value="Unassembled WGS sequence"/>
</dbReference>
<name>A0A420J145_9PEZI</name>